<organism evidence="1 2">
    <name type="scientific">Pristionchus pacificus</name>
    <name type="common">Parasitic nematode worm</name>
    <dbReference type="NCBI Taxonomy" id="54126"/>
    <lineage>
        <taxon>Eukaryota</taxon>
        <taxon>Metazoa</taxon>
        <taxon>Ecdysozoa</taxon>
        <taxon>Nematoda</taxon>
        <taxon>Chromadorea</taxon>
        <taxon>Rhabditida</taxon>
        <taxon>Rhabditina</taxon>
        <taxon>Diplogasteromorpha</taxon>
        <taxon>Diplogasteroidea</taxon>
        <taxon>Neodiplogasteridae</taxon>
        <taxon>Pristionchus</taxon>
    </lineage>
</organism>
<dbReference type="AlphaFoldDB" id="A0A2A6BWJ3"/>
<dbReference type="Proteomes" id="UP000005239">
    <property type="component" value="Unassembled WGS sequence"/>
</dbReference>
<reference evidence="1" key="2">
    <citation type="submission" date="2022-06" db="UniProtKB">
        <authorList>
            <consortium name="EnsemblMetazoa"/>
        </authorList>
    </citation>
    <scope>IDENTIFICATION</scope>
    <source>
        <strain evidence="1">PS312</strain>
    </source>
</reference>
<evidence type="ECO:0000313" key="2">
    <source>
        <dbReference type="Proteomes" id="UP000005239"/>
    </source>
</evidence>
<name>A0A2A6BWJ3_PRIPA</name>
<gene>
    <name evidence="1" type="primary">WBGene00118425</name>
</gene>
<keyword evidence="2" id="KW-1185">Reference proteome</keyword>
<dbReference type="EnsemblMetazoa" id="PPA28871.1">
    <property type="protein sequence ID" value="PPA28871.1"/>
    <property type="gene ID" value="WBGene00118425"/>
</dbReference>
<reference evidence="2" key="1">
    <citation type="journal article" date="2008" name="Nat. Genet.">
        <title>The Pristionchus pacificus genome provides a unique perspective on nematode lifestyle and parasitism.</title>
        <authorList>
            <person name="Dieterich C."/>
            <person name="Clifton S.W."/>
            <person name="Schuster L.N."/>
            <person name="Chinwalla A."/>
            <person name="Delehaunty K."/>
            <person name="Dinkelacker I."/>
            <person name="Fulton L."/>
            <person name="Fulton R."/>
            <person name="Godfrey J."/>
            <person name="Minx P."/>
            <person name="Mitreva M."/>
            <person name="Roeseler W."/>
            <person name="Tian H."/>
            <person name="Witte H."/>
            <person name="Yang S.P."/>
            <person name="Wilson R.K."/>
            <person name="Sommer R.J."/>
        </authorList>
    </citation>
    <scope>NUCLEOTIDE SEQUENCE [LARGE SCALE GENOMIC DNA]</scope>
    <source>
        <strain evidence="2">PS312</strain>
    </source>
</reference>
<accession>A0A8R1YJ39</accession>
<protein>
    <submittedName>
        <fullName evidence="1">Uncharacterized protein</fullName>
    </submittedName>
</protein>
<sequence>MAVSLNAIILLIYVKFFRNYRLKIENNEIRRLNEQCEMYKIEGEKWKIDNIRLQNAYDELKKVCEWSIIYGYRIFNSSTRIAHEICGERQGETIIEYPSPQAIEKSPDVPLIPFDPENPIYDI</sequence>
<evidence type="ECO:0000313" key="1">
    <source>
        <dbReference type="EnsemblMetazoa" id="PPA28871.1"/>
    </source>
</evidence>
<proteinExistence type="predicted"/>
<accession>A0A2A6BWJ3</accession>